<dbReference type="Proteomes" id="UP001168380">
    <property type="component" value="Unassembled WGS sequence"/>
</dbReference>
<feature type="domain" description="CSD" evidence="2">
    <location>
        <begin position="5"/>
        <end position="68"/>
    </location>
</feature>
<dbReference type="Gene3D" id="2.40.50.140">
    <property type="entry name" value="Nucleic acid-binding proteins"/>
    <property type="match status" value="1"/>
</dbReference>
<keyword evidence="1" id="KW-1133">Transmembrane helix</keyword>
<sequence>MGKTDHLGTLVQWNDERGFGFLDPGTGPRVFAHIGEFKAAGRPRTGQRYRYTREVTGEGKIRAANIRATGFQLPRAWFAGLICLSAIAAVFSLAEAALANAYSGWWYLTVSGLSFAIFALDKYKATRDYSRISEAQLLLLTLAGGWPGALLARHLFRHKTRKQPFRTLFWLCVIANTALFSLLFTLPGEQLLNDLLAHLANST</sequence>
<keyword evidence="1" id="KW-0812">Transmembrane</keyword>
<dbReference type="InterPro" id="IPR010718">
    <property type="entry name" value="DUF1294"/>
</dbReference>
<protein>
    <submittedName>
        <fullName evidence="3">DUF1294 domain-containing protein</fullName>
    </submittedName>
</protein>
<dbReference type="RefSeq" id="WP_302711386.1">
    <property type="nucleotide sequence ID" value="NZ_JAULRT010000035.1"/>
</dbReference>
<keyword evidence="4" id="KW-1185">Reference proteome</keyword>
<evidence type="ECO:0000313" key="3">
    <source>
        <dbReference type="EMBL" id="MDO3381254.1"/>
    </source>
</evidence>
<dbReference type="InterPro" id="IPR002059">
    <property type="entry name" value="CSP_DNA-bd"/>
</dbReference>
<dbReference type="EMBL" id="JAULRT010000035">
    <property type="protein sequence ID" value="MDO3381254.1"/>
    <property type="molecule type" value="Genomic_DNA"/>
</dbReference>
<dbReference type="InterPro" id="IPR012340">
    <property type="entry name" value="NA-bd_OB-fold"/>
</dbReference>
<feature type="transmembrane region" description="Helical" evidence="1">
    <location>
        <begin position="168"/>
        <end position="186"/>
    </location>
</feature>
<keyword evidence="1" id="KW-0472">Membrane</keyword>
<feature type="transmembrane region" description="Helical" evidence="1">
    <location>
        <begin position="104"/>
        <end position="123"/>
    </location>
</feature>
<feature type="transmembrane region" description="Helical" evidence="1">
    <location>
        <begin position="76"/>
        <end position="98"/>
    </location>
</feature>
<comment type="caution">
    <text evidence="3">The sequence shown here is derived from an EMBL/GenBank/DDBJ whole genome shotgun (WGS) entry which is preliminary data.</text>
</comment>
<proteinExistence type="predicted"/>
<evidence type="ECO:0000313" key="4">
    <source>
        <dbReference type="Proteomes" id="UP001168380"/>
    </source>
</evidence>
<gene>
    <name evidence="3" type="ORF">QWI16_03655</name>
</gene>
<evidence type="ECO:0000256" key="1">
    <source>
        <dbReference type="SAM" id="Phobius"/>
    </source>
</evidence>
<evidence type="ECO:0000259" key="2">
    <source>
        <dbReference type="PROSITE" id="PS51857"/>
    </source>
</evidence>
<dbReference type="PROSITE" id="PS51857">
    <property type="entry name" value="CSD_2"/>
    <property type="match status" value="1"/>
</dbReference>
<name>A0ABT8TAW8_9GAMM</name>
<dbReference type="Pfam" id="PF06961">
    <property type="entry name" value="DUF1294"/>
    <property type="match status" value="1"/>
</dbReference>
<dbReference type="SUPFAM" id="SSF50249">
    <property type="entry name" value="Nucleic acid-binding proteins"/>
    <property type="match status" value="1"/>
</dbReference>
<accession>A0ABT8TAW8</accession>
<organism evidence="3 4">
    <name type="scientific">Gilvimarinus algae</name>
    <dbReference type="NCBI Taxonomy" id="3058037"/>
    <lineage>
        <taxon>Bacteria</taxon>
        <taxon>Pseudomonadati</taxon>
        <taxon>Pseudomonadota</taxon>
        <taxon>Gammaproteobacteria</taxon>
        <taxon>Cellvibrionales</taxon>
        <taxon>Cellvibrionaceae</taxon>
        <taxon>Gilvimarinus</taxon>
    </lineage>
</organism>
<reference evidence="3" key="1">
    <citation type="submission" date="2023-07" db="EMBL/GenBank/DDBJ databases">
        <title>Gilvimarinus algae sp. nov., isolated from the surface of Kelp.</title>
        <authorList>
            <person name="Sun Y.Y."/>
            <person name="Gong Y."/>
            <person name="Du Z.J."/>
        </authorList>
    </citation>
    <scope>NUCLEOTIDE SEQUENCE</scope>
    <source>
        <strain evidence="3">SDUM040014</strain>
    </source>
</reference>